<dbReference type="Pfam" id="PF04214">
    <property type="entry name" value="DUF411"/>
    <property type="match status" value="1"/>
</dbReference>
<sequence>MNRNIKIIAAITLSATVAFVAWIGAGTETATAAPIVEVYKSPTCGCCKDWVTHMRENGFEVNVHNTNDVAPIKKEAGVPQRLSSCHTAMVDGYVIEGHVPADDVKRMLTERPAILGISAPGMPVGSPGMEMGDRKDPYSVVTFDNDGKVTLFSRH</sequence>
<name>A0A8J6PBA9_9GAMM</name>
<proteinExistence type="predicted"/>
<evidence type="ECO:0000313" key="3">
    <source>
        <dbReference type="Proteomes" id="UP000654401"/>
    </source>
</evidence>
<dbReference type="InterPro" id="IPR007332">
    <property type="entry name" value="DUF411"/>
</dbReference>
<evidence type="ECO:0000313" key="2">
    <source>
        <dbReference type="EMBL" id="MBC8519966.1"/>
    </source>
</evidence>
<feature type="chain" id="PRO_5035178867" evidence="1">
    <location>
        <begin position="33"/>
        <end position="155"/>
    </location>
</feature>
<reference evidence="2 3" key="1">
    <citation type="submission" date="2020-08" db="EMBL/GenBank/DDBJ databases">
        <title>Bridging the membrane lipid divide: bacteria of the FCB group superphylum have the potential to synthesize archaeal ether lipids.</title>
        <authorList>
            <person name="Villanueva L."/>
            <person name="Von Meijenfeldt F.A.B."/>
            <person name="Westbye A.B."/>
            <person name="Yadav S."/>
            <person name="Hopmans E.C."/>
            <person name="Dutilh B.E."/>
            <person name="Sinninghe Damste J.S."/>
        </authorList>
    </citation>
    <scope>NUCLEOTIDE SEQUENCE [LARGE SCALE GENOMIC DNA]</scope>
    <source>
        <strain evidence="2">NIOZ-UU100</strain>
    </source>
</reference>
<feature type="signal peptide" evidence="1">
    <location>
        <begin position="1"/>
        <end position="32"/>
    </location>
</feature>
<dbReference type="AlphaFoldDB" id="A0A8J6PBA9"/>
<dbReference type="InterPro" id="IPR036249">
    <property type="entry name" value="Thioredoxin-like_sf"/>
</dbReference>
<dbReference type="SUPFAM" id="SSF52833">
    <property type="entry name" value="Thioredoxin-like"/>
    <property type="match status" value="1"/>
</dbReference>
<protein>
    <submittedName>
        <fullName evidence="2">DUF411 domain-containing protein</fullName>
    </submittedName>
</protein>
<gene>
    <name evidence="2" type="ORF">H8D24_06135</name>
</gene>
<dbReference type="EMBL" id="JACNFK010000030">
    <property type="protein sequence ID" value="MBC8519966.1"/>
    <property type="molecule type" value="Genomic_DNA"/>
</dbReference>
<dbReference type="Proteomes" id="UP000654401">
    <property type="component" value="Unassembled WGS sequence"/>
</dbReference>
<keyword evidence="1" id="KW-0732">Signal</keyword>
<evidence type="ECO:0000256" key="1">
    <source>
        <dbReference type="SAM" id="SignalP"/>
    </source>
</evidence>
<accession>A0A8J6PBA9</accession>
<organism evidence="2 3">
    <name type="scientific">Candidatus Thiopontia autotrophica</name>
    <dbReference type="NCBI Taxonomy" id="2841688"/>
    <lineage>
        <taxon>Bacteria</taxon>
        <taxon>Pseudomonadati</taxon>
        <taxon>Pseudomonadota</taxon>
        <taxon>Gammaproteobacteria</taxon>
        <taxon>Candidatus Thiopontia</taxon>
    </lineage>
</organism>
<comment type="caution">
    <text evidence="2">The sequence shown here is derived from an EMBL/GenBank/DDBJ whole genome shotgun (WGS) entry which is preliminary data.</text>
</comment>